<evidence type="ECO:0000313" key="2">
    <source>
        <dbReference type="Proteomes" id="UP001189624"/>
    </source>
</evidence>
<organism evidence="1 2">
    <name type="scientific">Sphenostylis stenocarpa</name>
    <dbReference type="NCBI Taxonomy" id="92480"/>
    <lineage>
        <taxon>Eukaryota</taxon>
        <taxon>Viridiplantae</taxon>
        <taxon>Streptophyta</taxon>
        <taxon>Embryophyta</taxon>
        <taxon>Tracheophyta</taxon>
        <taxon>Spermatophyta</taxon>
        <taxon>Magnoliopsida</taxon>
        <taxon>eudicotyledons</taxon>
        <taxon>Gunneridae</taxon>
        <taxon>Pentapetalae</taxon>
        <taxon>rosids</taxon>
        <taxon>fabids</taxon>
        <taxon>Fabales</taxon>
        <taxon>Fabaceae</taxon>
        <taxon>Papilionoideae</taxon>
        <taxon>50 kb inversion clade</taxon>
        <taxon>NPAAA clade</taxon>
        <taxon>indigoferoid/millettioid clade</taxon>
        <taxon>Phaseoleae</taxon>
        <taxon>Sphenostylis</taxon>
    </lineage>
</organism>
<sequence length="117" mass="12092">MRVNAAIHLPKLPRLNVSMPKIPITTRNLVDGLTFADSVPLLGNNVTGTQLGDDPSNSTPSTINMITLTTTTLVGVAATSGEGGPNLALKISSTLLFSAATGMSLLLSKIQPSHLAE</sequence>
<gene>
    <name evidence="1" type="ORF">AYBTSS11_LOCUS10234</name>
</gene>
<accession>A0AA86VD54</accession>
<proteinExistence type="predicted"/>
<name>A0AA86VD54_9FABA</name>
<dbReference type="AlphaFoldDB" id="A0AA86VD54"/>
<reference evidence="1" key="1">
    <citation type="submission" date="2023-10" db="EMBL/GenBank/DDBJ databases">
        <authorList>
            <person name="Domelevo Entfellner J.-B."/>
        </authorList>
    </citation>
    <scope>NUCLEOTIDE SEQUENCE</scope>
</reference>
<dbReference type="PANTHER" id="PTHR33358:SF12">
    <property type="entry name" value="F-BOX PROTEIN WITH A DOMAIN PROTEIN"/>
    <property type="match status" value="1"/>
</dbReference>
<keyword evidence="2" id="KW-1185">Reference proteome</keyword>
<dbReference type="Proteomes" id="UP001189624">
    <property type="component" value="Chromosome 3"/>
</dbReference>
<evidence type="ECO:0000313" key="1">
    <source>
        <dbReference type="EMBL" id="CAJ1941385.1"/>
    </source>
</evidence>
<dbReference type="Gramene" id="rna-AYBTSS11_LOCUS10234">
    <property type="protein sequence ID" value="CAJ1941385.1"/>
    <property type="gene ID" value="gene-AYBTSS11_LOCUS10234"/>
</dbReference>
<dbReference type="InterPro" id="IPR027949">
    <property type="entry name" value="Chloroplast_duf"/>
</dbReference>
<dbReference type="Pfam" id="PF14476">
    <property type="entry name" value="Chloroplast_duf"/>
    <property type="match status" value="1"/>
</dbReference>
<protein>
    <submittedName>
        <fullName evidence="1">Uncharacterized protein</fullName>
    </submittedName>
</protein>
<dbReference type="EMBL" id="OY731400">
    <property type="protein sequence ID" value="CAJ1941385.1"/>
    <property type="molecule type" value="Genomic_DNA"/>
</dbReference>
<dbReference type="PANTHER" id="PTHR33358">
    <property type="entry name" value="F-BOX PROTEIN WITH A DOMAIN PROTEIN"/>
    <property type="match status" value="1"/>
</dbReference>